<evidence type="ECO:0000313" key="2">
    <source>
        <dbReference type="Proteomes" id="UP000659388"/>
    </source>
</evidence>
<dbReference type="Proteomes" id="UP000659388">
    <property type="component" value="Unassembled WGS sequence"/>
</dbReference>
<dbReference type="EMBL" id="JAESIY010000002">
    <property type="protein sequence ID" value="MBL3655259.1"/>
    <property type="molecule type" value="Genomic_DNA"/>
</dbReference>
<protein>
    <submittedName>
        <fullName evidence="1">DUF4249 domain-containing protein</fullName>
    </submittedName>
</protein>
<organism evidence="1 2">
    <name type="scientific">Fulvivirga sediminis</name>
    <dbReference type="NCBI Taxonomy" id="2803949"/>
    <lineage>
        <taxon>Bacteria</taxon>
        <taxon>Pseudomonadati</taxon>
        <taxon>Bacteroidota</taxon>
        <taxon>Cytophagia</taxon>
        <taxon>Cytophagales</taxon>
        <taxon>Fulvivirgaceae</taxon>
        <taxon>Fulvivirga</taxon>
    </lineage>
</organism>
<name>A0A937F5Y4_9BACT</name>
<keyword evidence="2" id="KW-1185">Reference proteome</keyword>
<dbReference type="InterPro" id="IPR025345">
    <property type="entry name" value="DUF4249"/>
</dbReference>
<dbReference type="RefSeq" id="WP_202242793.1">
    <property type="nucleotide sequence ID" value="NZ_JAESIY010000002.1"/>
</dbReference>
<dbReference type="AlphaFoldDB" id="A0A937F5Y4"/>
<evidence type="ECO:0000313" key="1">
    <source>
        <dbReference type="EMBL" id="MBL3655259.1"/>
    </source>
</evidence>
<proteinExistence type="predicted"/>
<reference evidence="1" key="1">
    <citation type="submission" date="2021-01" db="EMBL/GenBank/DDBJ databases">
        <title>Fulvivirga kasyanovii gen. nov., sp nov., a novel member of the phylum Bacteroidetes isolated from seawater in a mussel farm.</title>
        <authorList>
            <person name="Zhao L.-H."/>
            <person name="Wang Z.-J."/>
        </authorList>
    </citation>
    <scope>NUCLEOTIDE SEQUENCE</scope>
    <source>
        <strain evidence="1">2943</strain>
    </source>
</reference>
<sequence length="279" mass="31493">MTRQLYTFILLAIVGLNLIGCDEPYQIDEQTTEPKVVIEGLVTNESKRHYVRVTKTVDFYSEKGSVPVYNASVMVSDNQGNTYNYSYQANTEGGGYYYSDDIFAGEVGVAYTLNVALDGEEYSGRDSLRRVTPIDSLGVRFDQEEFDDPEDEGRYYEVLLYIHEPQETEDYYLFRYYLNGSTFKDETSDIYVSDDSFLGENIDGLATPGWFALNDSVTVEMYSLTLTGYKYYADLNNLLNNDGGFFGSPPVNPQTNISNGAMGFFQVSSVVRKSVIIED</sequence>
<comment type="caution">
    <text evidence="1">The sequence shown here is derived from an EMBL/GenBank/DDBJ whole genome shotgun (WGS) entry which is preliminary data.</text>
</comment>
<accession>A0A937F5Y4</accession>
<gene>
    <name evidence="1" type="ORF">JL102_03900</name>
</gene>
<dbReference type="Pfam" id="PF14054">
    <property type="entry name" value="DUF4249"/>
    <property type="match status" value="1"/>
</dbReference>